<protein>
    <submittedName>
        <fullName evidence="1">Uncharacterized protein</fullName>
    </submittedName>
</protein>
<dbReference type="EMBL" id="LLXL01010548">
    <property type="protein sequence ID" value="PKK36856.1"/>
    <property type="molecule type" value="Genomic_DNA"/>
</dbReference>
<dbReference type="InterPro" id="IPR036691">
    <property type="entry name" value="Endo/exonu/phosph_ase_sf"/>
</dbReference>
<comment type="caution">
    <text evidence="1">The sequence shown here is derived from an EMBL/GenBank/DDBJ whole genome shotgun (WGS) entry which is preliminary data.</text>
</comment>
<dbReference type="AlphaFoldDB" id="A0A2N1KP29"/>
<accession>A0A2N1KP29</accession>
<reference evidence="1 2" key="1">
    <citation type="submission" date="2016-04" db="EMBL/GenBank/DDBJ databases">
        <title>Genome analyses suggest a sexual origin of heterokaryosis in a supposedly ancient asexual fungus.</title>
        <authorList>
            <person name="Ropars J."/>
            <person name="Sedzielewska K."/>
            <person name="Noel J."/>
            <person name="Charron P."/>
            <person name="Farinelli L."/>
            <person name="Marton T."/>
            <person name="Kruger M."/>
            <person name="Pelin A."/>
            <person name="Brachmann A."/>
            <person name="Corradi N."/>
        </authorList>
    </citation>
    <scope>NUCLEOTIDE SEQUENCE [LARGE SCALE GENOMIC DNA]</scope>
    <source>
        <strain evidence="1 2">C2</strain>
    </source>
</reference>
<dbReference type="Gene3D" id="3.60.10.10">
    <property type="entry name" value="Endonuclease/exonuclease/phosphatase"/>
    <property type="match status" value="1"/>
</dbReference>
<gene>
    <name evidence="1" type="ORF">RhiirC2_805560</name>
</gene>
<reference evidence="1 2" key="2">
    <citation type="submission" date="2017-10" db="EMBL/GenBank/DDBJ databases">
        <title>Extensive intraspecific genome diversity in a model arbuscular mycorrhizal fungus.</title>
        <authorList>
            <person name="Chen E.C.H."/>
            <person name="Morin E."/>
            <person name="Baudet D."/>
            <person name="Noel J."/>
            <person name="Ndikumana S."/>
            <person name="Charron P."/>
            <person name="St-Onge C."/>
            <person name="Giorgi J."/>
            <person name="Grigoriev I.V."/>
            <person name="Roux C."/>
            <person name="Martin F.M."/>
            <person name="Corradi N."/>
        </authorList>
    </citation>
    <scope>NUCLEOTIDE SEQUENCE [LARGE SCALE GENOMIC DNA]</scope>
    <source>
        <strain evidence="1 2">C2</strain>
    </source>
</reference>
<sequence length="135" mass="15412">MLALTETKLSFSTARHILKSELAIYDFTTFWSCHPTSPASAGVGLILDNALAKYIQKVLPWKGQVLSIDLFCHGLKWRIIVAYPPPYSANNKDDLFEVQKYLIDLLESSRRENFEAFFFCKKFTSPPISSHQSFC</sequence>
<dbReference type="Proteomes" id="UP000233469">
    <property type="component" value="Unassembled WGS sequence"/>
</dbReference>
<evidence type="ECO:0000313" key="1">
    <source>
        <dbReference type="EMBL" id="PKK36856.1"/>
    </source>
</evidence>
<organism evidence="1 2">
    <name type="scientific">Rhizophagus irregularis</name>
    <dbReference type="NCBI Taxonomy" id="588596"/>
    <lineage>
        <taxon>Eukaryota</taxon>
        <taxon>Fungi</taxon>
        <taxon>Fungi incertae sedis</taxon>
        <taxon>Mucoromycota</taxon>
        <taxon>Glomeromycotina</taxon>
        <taxon>Glomeromycetes</taxon>
        <taxon>Glomerales</taxon>
        <taxon>Glomeraceae</taxon>
        <taxon>Rhizophagus</taxon>
    </lineage>
</organism>
<name>A0A2N1KP29_9GLOM</name>
<evidence type="ECO:0000313" key="2">
    <source>
        <dbReference type="Proteomes" id="UP000233469"/>
    </source>
</evidence>
<proteinExistence type="predicted"/>